<dbReference type="Proteomes" id="UP000237271">
    <property type="component" value="Unassembled WGS sequence"/>
</dbReference>
<protein>
    <submittedName>
        <fullName evidence="2">Uncharacterized protein</fullName>
    </submittedName>
</protein>
<feature type="region of interest" description="Disordered" evidence="1">
    <location>
        <begin position="47"/>
        <end position="76"/>
    </location>
</feature>
<evidence type="ECO:0000256" key="1">
    <source>
        <dbReference type="SAM" id="MobiDB-lite"/>
    </source>
</evidence>
<feature type="compositionally biased region" description="Acidic residues" evidence="1">
    <location>
        <begin position="63"/>
        <end position="74"/>
    </location>
</feature>
<comment type="caution">
    <text evidence="2">The sequence shown here is derived from an EMBL/GenBank/DDBJ whole genome shotgun (WGS) entry which is preliminary data.</text>
</comment>
<keyword evidence="3" id="KW-1185">Reference proteome</keyword>
<proteinExistence type="predicted"/>
<evidence type="ECO:0000313" key="2">
    <source>
        <dbReference type="EMBL" id="POM68954.1"/>
    </source>
</evidence>
<sequence length="173" mass="19052">MTRGTSTLREDSPATAKGSPHASAAGFADSADSATAMTMDATADGFRSVQFTEKDAPSHARDEEESDDENEYEEKAELGYVKTTAKLLDEVGELSLLVDLMGVSIPVEPNLAAELGEYADYDVQGVAQREPRWPLFEEMMTEDSWESARIARIRSDVDWLRCAEFGSLVVEKY</sequence>
<name>A0A2P4XTR1_9STRA</name>
<reference evidence="2 3" key="1">
    <citation type="journal article" date="2017" name="Genome Biol. Evol.">
        <title>Phytophthora megakarya and P. palmivora, closely related causal agents of cacao black pod rot, underwent increases in genome sizes and gene numbers by different mechanisms.</title>
        <authorList>
            <person name="Ali S.S."/>
            <person name="Shao J."/>
            <person name="Lary D.J."/>
            <person name="Kronmiller B."/>
            <person name="Shen D."/>
            <person name="Strem M.D."/>
            <person name="Amoako-Attah I."/>
            <person name="Akrofi A.Y."/>
            <person name="Begoude B.A."/>
            <person name="Ten Hoopen G.M."/>
            <person name="Coulibaly K."/>
            <person name="Kebe B.I."/>
            <person name="Melnick R.L."/>
            <person name="Guiltinan M.J."/>
            <person name="Tyler B.M."/>
            <person name="Meinhardt L.W."/>
            <person name="Bailey B.A."/>
        </authorList>
    </citation>
    <scope>NUCLEOTIDE SEQUENCE [LARGE SCALE GENOMIC DNA]</scope>
    <source>
        <strain evidence="3">sbr112.9</strain>
    </source>
</reference>
<dbReference type="EMBL" id="NCKW01007987">
    <property type="protein sequence ID" value="POM68954.1"/>
    <property type="molecule type" value="Genomic_DNA"/>
</dbReference>
<feature type="compositionally biased region" description="Basic and acidic residues" evidence="1">
    <location>
        <begin position="52"/>
        <end position="62"/>
    </location>
</feature>
<evidence type="ECO:0000313" key="3">
    <source>
        <dbReference type="Proteomes" id="UP000237271"/>
    </source>
</evidence>
<organism evidence="2 3">
    <name type="scientific">Phytophthora palmivora</name>
    <dbReference type="NCBI Taxonomy" id="4796"/>
    <lineage>
        <taxon>Eukaryota</taxon>
        <taxon>Sar</taxon>
        <taxon>Stramenopiles</taxon>
        <taxon>Oomycota</taxon>
        <taxon>Peronosporomycetes</taxon>
        <taxon>Peronosporales</taxon>
        <taxon>Peronosporaceae</taxon>
        <taxon>Phytophthora</taxon>
    </lineage>
</organism>
<gene>
    <name evidence="2" type="ORF">PHPALM_14817</name>
</gene>
<feature type="region of interest" description="Disordered" evidence="1">
    <location>
        <begin position="1"/>
        <end position="28"/>
    </location>
</feature>
<dbReference type="AlphaFoldDB" id="A0A2P4XTR1"/>
<accession>A0A2P4XTR1</accession>